<dbReference type="STRING" id="937777.Deipe_0294"/>
<dbReference type="RefSeq" id="WP_015234206.1">
    <property type="nucleotide sequence ID" value="NC_019793.1"/>
</dbReference>
<organism evidence="2 3">
    <name type="scientific">Deinococcus peraridilitoris (strain DSM 19664 / LMG 22246 / CIP 109416 / KR-200)</name>
    <dbReference type="NCBI Taxonomy" id="937777"/>
    <lineage>
        <taxon>Bacteria</taxon>
        <taxon>Thermotogati</taxon>
        <taxon>Deinococcota</taxon>
        <taxon>Deinococci</taxon>
        <taxon>Deinococcales</taxon>
        <taxon>Deinococcaceae</taxon>
        <taxon>Deinococcus</taxon>
    </lineage>
</organism>
<name>K9ZYR1_DEIPD</name>
<dbReference type="PANTHER" id="PTHR46732">
    <property type="entry name" value="ATP-DEPENDENT PROTEASE LA (LON) DOMAIN PROTEIN"/>
    <property type="match status" value="1"/>
</dbReference>
<sequence length="194" mass="21752">MTLPLFPLPDVVLLPGLVLPLYVFEPRYRELLARVRQTGEPFGISRLLPSPHPETPFEERVARLGTLAHLRHVTDHEDGTASIEVVGGERFEVQQFDHAHGYLSATVQVLPLPQGDPHEIEVLSRRLIESLARLRNTDPLRVQADVPQDPLLLATYGLALLPLSGEQREAALRASTLAERFKYLSALLHERTLN</sequence>
<accession>K9ZYR1</accession>
<dbReference type="InterPro" id="IPR003111">
    <property type="entry name" value="Lon_prtase_N"/>
</dbReference>
<dbReference type="EMBL" id="CP003382">
    <property type="protein sequence ID" value="AFZ65895.1"/>
    <property type="molecule type" value="Genomic_DNA"/>
</dbReference>
<protein>
    <submittedName>
        <fullName evidence="2">Peptidase S16, lon domain protein</fullName>
    </submittedName>
</protein>
<dbReference type="KEGG" id="dpd:Deipe_0294"/>
<gene>
    <name evidence="2" type="ordered locus">Deipe_0294</name>
</gene>
<dbReference type="SUPFAM" id="SSF88697">
    <property type="entry name" value="PUA domain-like"/>
    <property type="match status" value="1"/>
</dbReference>
<reference evidence="3" key="1">
    <citation type="submission" date="2012-03" db="EMBL/GenBank/DDBJ databases">
        <title>Complete sequence of chromosome of Deinococcus peraridilitoris DSM 19664.</title>
        <authorList>
            <person name="Lucas S."/>
            <person name="Copeland A."/>
            <person name="Lapidus A."/>
            <person name="Glavina del Rio T."/>
            <person name="Dalin E."/>
            <person name="Tice H."/>
            <person name="Bruce D."/>
            <person name="Goodwin L."/>
            <person name="Pitluck S."/>
            <person name="Peters L."/>
            <person name="Mikhailova N."/>
            <person name="Lu M."/>
            <person name="Kyrpides N."/>
            <person name="Mavromatis K."/>
            <person name="Ivanova N."/>
            <person name="Brettin T."/>
            <person name="Detter J.C."/>
            <person name="Han C."/>
            <person name="Larimer F."/>
            <person name="Land M."/>
            <person name="Hauser L."/>
            <person name="Markowitz V."/>
            <person name="Cheng J.-F."/>
            <person name="Hugenholtz P."/>
            <person name="Woyke T."/>
            <person name="Wu D."/>
            <person name="Pukall R."/>
            <person name="Steenblock K."/>
            <person name="Brambilla E."/>
            <person name="Klenk H.-P."/>
            <person name="Eisen J.A."/>
        </authorList>
    </citation>
    <scope>NUCLEOTIDE SEQUENCE [LARGE SCALE GENOMIC DNA]</scope>
    <source>
        <strain evidence="3">DSM 19664 / LMG 22246 / CIP 109416 / KR-200</strain>
    </source>
</reference>
<dbReference type="OrthoDB" id="25394at2"/>
<dbReference type="InterPro" id="IPR015947">
    <property type="entry name" value="PUA-like_sf"/>
</dbReference>
<dbReference type="SMART" id="SM00464">
    <property type="entry name" value="LON"/>
    <property type="match status" value="1"/>
</dbReference>
<dbReference type="Gene3D" id="2.30.130.40">
    <property type="entry name" value="LON domain-like"/>
    <property type="match status" value="1"/>
</dbReference>
<proteinExistence type="predicted"/>
<dbReference type="AlphaFoldDB" id="K9ZYR1"/>
<dbReference type="PROSITE" id="PS51787">
    <property type="entry name" value="LON_N"/>
    <property type="match status" value="1"/>
</dbReference>
<feature type="domain" description="Lon N-terminal" evidence="1">
    <location>
        <begin position="3"/>
        <end position="192"/>
    </location>
</feature>
<dbReference type="HOGENOM" id="CLU_048359_1_1_0"/>
<dbReference type="InterPro" id="IPR046336">
    <property type="entry name" value="Lon_prtase_N_sf"/>
</dbReference>
<dbReference type="eggNOG" id="COG2802">
    <property type="taxonomic scope" value="Bacteria"/>
</dbReference>
<evidence type="ECO:0000313" key="2">
    <source>
        <dbReference type="EMBL" id="AFZ65895.1"/>
    </source>
</evidence>
<evidence type="ECO:0000313" key="3">
    <source>
        <dbReference type="Proteomes" id="UP000010467"/>
    </source>
</evidence>
<keyword evidence="3" id="KW-1185">Reference proteome</keyword>
<evidence type="ECO:0000259" key="1">
    <source>
        <dbReference type="PROSITE" id="PS51787"/>
    </source>
</evidence>
<dbReference type="PANTHER" id="PTHR46732:SF8">
    <property type="entry name" value="ATP-DEPENDENT PROTEASE LA (LON) DOMAIN PROTEIN"/>
    <property type="match status" value="1"/>
</dbReference>
<dbReference type="Proteomes" id="UP000010467">
    <property type="component" value="Chromosome"/>
</dbReference>
<dbReference type="Pfam" id="PF02190">
    <property type="entry name" value="LON_substr_bdg"/>
    <property type="match status" value="1"/>
</dbReference>
<dbReference type="PATRIC" id="fig|937777.3.peg.301"/>